<dbReference type="SUPFAM" id="SSF48371">
    <property type="entry name" value="ARM repeat"/>
    <property type="match status" value="1"/>
</dbReference>
<organism evidence="6 7">
    <name type="scientific">Jimgerdemannia flammicorona</name>
    <dbReference type="NCBI Taxonomy" id="994334"/>
    <lineage>
        <taxon>Eukaryota</taxon>
        <taxon>Fungi</taxon>
        <taxon>Fungi incertae sedis</taxon>
        <taxon>Mucoromycota</taxon>
        <taxon>Mucoromycotina</taxon>
        <taxon>Endogonomycetes</taxon>
        <taxon>Endogonales</taxon>
        <taxon>Endogonaceae</taxon>
        <taxon>Jimgerdemannia</taxon>
    </lineage>
</organism>
<dbReference type="GO" id="GO:0005737">
    <property type="term" value="C:cytoplasm"/>
    <property type="evidence" value="ECO:0007669"/>
    <property type="project" value="TreeGrafter"/>
</dbReference>
<protein>
    <recommendedName>
        <fullName evidence="5">Exportin-1/Importin-beta-like domain-containing protein</fullName>
    </recommendedName>
</protein>
<dbReference type="InterPro" id="IPR051345">
    <property type="entry name" value="Importin_beta-like_NTR"/>
</dbReference>
<dbReference type="Gene3D" id="1.25.10.10">
    <property type="entry name" value="Leucine-rich Repeat Variant"/>
    <property type="match status" value="1"/>
</dbReference>
<gene>
    <name evidence="6" type="ORF">BC936DRAFT_138565</name>
</gene>
<accession>A0A433DIC8</accession>
<evidence type="ECO:0000313" key="6">
    <source>
        <dbReference type="EMBL" id="RUP50577.1"/>
    </source>
</evidence>
<dbReference type="GO" id="GO:0005634">
    <property type="term" value="C:nucleus"/>
    <property type="evidence" value="ECO:0007669"/>
    <property type="project" value="UniProtKB-SubCell"/>
</dbReference>
<sequence length="467" mass="52190">MVSECRRVSHDSHEATCHIEKKLAWPTNTQPTINAAPAAKYSTGSAGYRPVVRKQRPPVRETGPRLPAHPAEAAIRLGISPAASCLAVHQLPVLRCPYVPSENIERLVSDTIPEDRIPWLRQELLTWLIRLCDGPTFVTTKLCLALTAYALHAVPTKWPHFITDFCHILQSGAQAQGKNPRNVKGTLLEFLTVVPEEVSTADLIGDRKAKINQELLDAVPLVITTLQTFLAEPLPPGNADVVVKQKALRCFQSWVQYGIPLLYVSLPFINYCFYFVSTDIGSHTDTPPFLSPEQNILPPRAAHNVAPPPLNVSEIHSRSENDDQSARTLCRIMTSFGESYTDFIARHLLRGDVISYLDMMIGFAGFPGHFGADQEISEIPLNFWYDLQESLVDAEVLGGGGGNGDDEELVDPEETAKRIVREEEARRAREAAYLVYRKLVGVLRMKVEYPLDEEWAGWTKGGLWFWF</sequence>
<comment type="subcellular location">
    <subcellularLocation>
        <location evidence="1">Nucleus</location>
    </subcellularLocation>
</comment>
<proteinExistence type="inferred from homology"/>
<dbReference type="PANTHER" id="PTHR12363">
    <property type="entry name" value="TRANSPORTIN 3 AND IMPORTIN 13"/>
    <property type="match status" value="1"/>
</dbReference>
<evidence type="ECO:0000259" key="5">
    <source>
        <dbReference type="Pfam" id="PF08389"/>
    </source>
</evidence>
<keyword evidence="4" id="KW-0539">Nucleus</keyword>
<dbReference type="GO" id="GO:0006606">
    <property type="term" value="P:protein import into nucleus"/>
    <property type="evidence" value="ECO:0007669"/>
    <property type="project" value="TreeGrafter"/>
</dbReference>
<evidence type="ECO:0000313" key="7">
    <source>
        <dbReference type="Proteomes" id="UP000268093"/>
    </source>
</evidence>
<dbReference type="InterPro" id="IPR016024">
    <property type="entry name" value="ARM-type_fold"/>
</dbReference>
<dbReference type="InterPro" id="IPR011989">
    <property type="entry name" value="ARM-like"/>
</dbReference>
<keyword evidence="7" id="KW-1185">Reference proteome</keyword>
<keyword evidence="3" id="KW-0813">Transport</keyword>
<name>A0A433DIC8_9FUNG</name>
<dbReference type="Proteomes" id="UP000268093">
    <property type="component" value="Unassembled WGS sequence"/>
</dbReference>
<feature type="domain" description="Exportin-1/Importin-beta-like" evidence="5">
    <location>
        <begin position="135"/>
        <end position="278"/>
    </location>
</feature>
<dbReference type="OrthoDB" id="2016913at2759"/>
<feature type="non-terminal residue" evidence="6">
    <location>
        <position position="467"/>
    </location>
</feature>
<comment type="caution">
    <text evidence="6">The sequence shown here is derived from an EMBL/GenBank/DDBJ whole genome shotgun (WGS) entry which is preliminary data.</text>
</comment>
<dbReference type="Pfam" id="PF08389">
    <property type="entry name" value="Xpo1"/>
    <property type="match status" value="1"/>
</dbReference>
<dbReference type="Pfam" id="PF24138">
    <property type="entry name" value="TPR_TNPO3_IPO13_2nd"/>
    <property type="match status" value="1"/>
</dbReference>
<dbReference type="EMBL" id="RBNI01001337">
    <property type="protein sequence ID" value="RUP50577.1"/>
    <property type="molecule type" value="Genomic_DNA"/>
</dbReference>
<evidence type="ECO:0000256" key="3">
    <source>
        <dbReference type="ARBA" id="ARBA00022448"/>
    </source>
</evidence>
<dbReference type="PANTHER" id="PTHR12363:SF33">
    <property type="entry name" value="IMPORTIN-13"/>
    <property type="match status" value="1"/>
</dbReference>
<evidence type="ECO:0000256" key="2">
    <source>
        <dbReference type="ARBA" id="ARBA00007991"/>
    </source>
</evidence>
<reference evidence="6 7" key="1">
    <citation type="journal article" date="2018" name="New Phytol.">
        <title>Phylogenomics of Endogonaceae and evolution of mycorrhizas within Mucoromycota.</title>
        <authorList>
            <person name="Chang Y."/>
            <person name="Desiro A."/>
            <person name="Na H."/>
            <person name="Sandor L."/>
            <person name="Lipzen A."/>
            <person name="Clum A."/>
            <person name="Barry K."/>
            <person name="Grigoriev I.V."/>
            <person name="Martin F.M."/>
            <person name="Stajich J.E."/>
            <person name="Smith M.E."/>
            <person name="Bonito G."/>
            <person name="Spatafora J.W."/>
        </authorList>
    </citation>
    <scope>NUCLEOTIDE SEQUENCE [LARGE SCALE GENOMIC DNA]</scope>
    <source>
        <strain evidence="6 7">GMNB39</strain>
    </source>
</reference>
<dbReference type="InterPro" id="IPR013598">
    <property type="entry name" value="Exportin-1/Importin-b-like"/>
</dbReference>
<comment type="similarity">
    <text evidence="2">Belongs to the importin beta family.</text>
</comment>
<evidence type="ECO:0000256" key="1">
    <source>
        <dbReference type="ARBA" id="ARBA00004123"/>
    </source>
</evidence>
<dbReference type="AlphaFoldDB" id="A0A433DIC8"/>
<dbReference type="InterPro" id="IPR057941">
    <property type="entry name" value="TPR_TNPO3_IPO13_2nd"/>
</dbReference>
<evidence type="ECO:0000256" key="4">
    <source>
        <dbReference type="ARBA" id="ARBA00023242"/>
    </source>
</evidence>